<dbReference type="FunCoup" id="A0A6P7WGN4">
    <property type="interactions" value="400"/>
</dbReference>
<evidence type="ECO:0000256" key="6">
    <source>
        <dbReference type="ARBA" id="ARBA00022989"/>
    </source>
</evidence>
<feature type="transmembrane region" description="Helical" evidence="11">
    <location>
        <begin position="101"/>
        <end position="120"/>
    </location>
</feature>
<evidence type="ECO:0000256" key="4">
    <source>
        <dbReference type="ARBA" id="ARBA00022692"/>
    </source>
</evidence>
<keyword evidence="2" id="KW-1003">Cell membrane</keyword>
<protein>
    <submittedName>
        <fullName evidence="14">Olfactory receptor 5F1-like</fullName>
    </submittedName>
</protein>
<evidence type="ECO:0000256" key="10">
    <source>
        <dbReference type="ARBA" id="ARBA00023224"/>
    </source>
</evidence>
<evidence type="ECO:0000313" key="13">
    <source>
        <dbReference type="Proteomes" id="UP000515156"/>
    </source>
</evidence>
<dbReference type="GeneID" id="115457128"/>
<organism evidence="13 14">
    <name type="scientific">Microcaecilia unicolor</name>
    <dbReference type="NCBI Taxonomy" id="1415580"/>
    <lineage>
        <taxon>Eukaryota</taxon>
        <taxon>Metazoa</taxon>
        <taxon>Chordata</taxon>
        <taxon>Craniata</taxon>
        <taxon>Vertebrata</taxon>
        <taxon>Euteleostomi</taxon>
        <taxon>Amphibia</taxon>
        <taxon>Gymnophiona</taxon>
        <taxon>Siphonopidae</taxon>
        <taxon>Microcaecilia</taxon>
    </lineage>
</organism>
<dbReference type="FunFam" id="1.20.1070.10:FF:000001">
    <property type="entry name" value="Olfactory receptor"/>
    <property type="match status" value="1"/>
</dbReference>
<gene>
    <name evidence="14" type="primary">LOC115457128</name>
</gene>
<dbReference type="KEGG" id="muo:115457128"/>
<evidence type="ECO:0000259" key="12">
    <source>
        <dbReference type="PROSITE" id="PS50262"/>
    </source>
</evidence>
<dbReference type="InterPro" id="IPR000276">
    <property type="entry name" value="GPCR_Rhodpsn"/>
</dbReference>
<dbReference type="GO" id="GO:0004984">
    <property type="term" value="F:olfactory receptor activity"/>
    <property type="evidence" value="ECO:0007669"/>
    <property type="project" value="InterPro"/>
</dbReference>
<dbReference type="InParanoid" id="A0A6P7WGN4"/>
<dbReference type="GO" id="GO:0005886">
    <property type="term" value="C:plasma membrane"/>
    <property type="evidence" value="ECO:0007669"/>
    <property type="project" value="UniProtKB-SubCell"/>
</dbReference>
<dbReference type="Pfam" id="PF13853">
    <property type="entry name" value="7tm_4"/>
    <property type="match status" value="1"/>
</dbReference>
<feature type="transmembrane region" description="Helical" evidence="11">
    <location>
        <begin position="198"/>
        <end position="221"/>
    </location>
</feature>
<dbReference type="RefSeq" id="XP_030042412.1">
    <property type="nucleotide sequence ID" value="XM_030186552.1"/>
</dbReference>
<keyword evidence="13" id="KW-1185">Reference proteome</keyword>
<feature type="transmembrane region" description="Helical" evidence="11">
    <location>
        <begin position="273"/>
        <end position="290"/>
    </location>
</feature>
<name>A0A6P7WGN4_9AMPH</name>
<dbReference type="PROSITE" id="PS50262">
    <property type="entry name" value="G_PROTEIN_RECEP_F1_2"/>
    <property type="match status" value="1"/>
</dbReference>
<accession>A0A6P7WGN4</accession>
<keyword evidence="4 11" id="KW-0812">Transmembrane</keyword>
<evidence type="ECO:0000256" key="8">
    <source>
        <dbReference type="ARBA" id="ARBA00023136"/>
    </source>
</evidence>
<dbReference type="SUPFAM" id="SSF81321">
    <property type="entry name" value="Family A G protein-coupled receptor-like"/>
    <property type="match status" value="1"/>
</dbReference>
<dbReference type="CDD" id="cd13954">
    <property type="entry name" value="7tmA_OR"/>
    <property type="match status" value="1"/>
</dbReference>
<dbReference type="Gene3D" id="1.20.1070.10">
    <property type="entry name" value="Rhodopsin 7-helix transmembrane proteins"/>
    <property type="match status" value="1"/>
</dbReference>
<dbReference type="AlphaFoldDB" id="A0A6P7WGN4"/>
<dbReference type="InterPro" id="IPR050516">
    <property type="entry name" value="Olfactory_GPCR"/>
</dbReference>
<comment type="subcellular location">
    <subcellularLocation>
        <location evidence="1">Cell membrane</location>
        <topology evidence="1">Multi-pass membrane protein</topology>
    </subcellularLocation>
</comment>
<feature type="transmembrane region" description="Helical" evidence="11">
    <location>
        <begin position="60"/>
        <end position="81"/>
    </location>
</feature>
<feature type="domain" description="G-protein coupled receptors family 1 profile" evidence="12">
    <location>
        <begin position="41"/>
        <end position="290"/>
    </location>
</feature>
<dbReference type="InterPro" id="IPR000725">
    <property type="entry name" value="Olfact_rcpt"/>
</dbReference>
<dbReference type="PRINTS" id="PR00237">
    <property type="entry name" value="GPCRRHODOPSN"/>
</dbReference>
<evidence type="ECO:0000256" key="5">
    <source>
        <dbReference type="ARBA" id="ARBA00022725"/>
    </source>
</evidence>
<dbReference type="GO" id="GO:0004930">
    <property type="term" value="F:G protein-coupled receptor activity"/>
    <property type="evidence" value="ECO:0007669"/>
    <property type="project" value="UniProtKB-KW"/>
</dbReference>
<keyword evidence="5" id="KW-0552">Olfaction</keyword>
<keyword evidence="3" id="KW-0716">Sensory transduction</keyword>
<evidence type="ECO:0000256" key="2">
    <source>
        <dbReference type="ARBA" id="ARBA00022475"/>
    </source>
</evidence>
<dbReference type="Proteomes" id="UP000515156">
    <property type="component" value="Chromosome 14"/>
</dbReference>
<keyword evidence="6 11" id="KW-1133">Transmembrane helix</keyword>
<dbReference type="PANTHER" id="PTHR26452">
    <property type="entry name" value="OLFACTORY RECEPTOR"/>
    <property type="match status" value="1"/>
</dbReference>
<evidence type="ECO:0000256" key="9">
    <source>
        <dbReference type="ARBA" id="ARBA00023170"/>
    </source>
</evidence>
<keyword evidence="10" id="KW-0807">Transducer</keyword>
<feature type="transmembrane region" description="Helical" evidence="11">
    <location>
        <begin position="140"/>
        <end position="162"/>
    </location>
</feature>
<evidence type="ECO:0000256" key="7">
    <source>
        <dbReference type="ARBA" id="ARBA00023040"/>
    </source>
</evidence>
<keyword evidence="7" id="KW-0297">G-protein coupled receptor</keyword>
<keyword evidence="9" id="KW-0675">Receptor</keyword>
<dbReference type="PRINTS" id="PR00245">
    <property type="entry name" value="OLFACTORYR"/>
</dbReference>
<evidence type="ECO:0000256" key="1">
    <source>
        <dbReference type="ARBA" id="ARBA00004651"/>
    </source>
</evidence>
<feature type="transmembrane region" description="Helical" evidence="11">
    <location>
        <begin position="25"/>
        <end position="48"/>
    </location>
</feature>
<keyword evidence="8 11" id="KW-0472">Membrane</keyword>
<feature type="transmembrane region" description="Helical" evidence="11">
    <location>
        <begin position="242"/>
        <end position="261"/>
    </location>
</feature>
<evidence type="ECO:0000313" key="14">
    <source>
        <dbReference type="RefSeq" id="XP_030042412.1"/>
    </source>
</evidence>
<reference evidence="14" key="1">
    <citation type="submission" date="2025-08" db="UniProtKB">
        <authorList>
            <consortium name="RefSeq"/>
        </authorList>
    </citation>
    <scope>IDENTIFICATION</scope>
</reference>
<proteinExistence type="predicted"/>
<dbReference type="InterPro" id="IPR017452">
    <property type="entry name" value="GPCR_Rhodpsn_7TM"/>
</dbReference>
<evidence type="ECO:0000256" key="11">
    <source>
        <dbReference type="SAM" id="Phobius"/>
    </source>
</evidence>
<sequence length="326" mass="37606">MEKVNFTTVTEFIILGFPEFPELQIPLFFLFLLIYLIILMGNLTMITITCLDSHLHTPMYFFLGNLSFLDIFFTTVTLPKLMDILLRKNYYISMSGCFIQLYFYLNMASNEFLILSVMAYDRYVAICQPLCYHLIMNQKVCIFLSAGTWILSLILPAFYFIFIPHFSFCGSNEINHFFCDFPALLKLSCSNTSTLQSVVYIVGAFMAFPCFMATITSYVYIISNILRIRSTEGRRKAFSTCSSHLTVVCLFYLTLICVYLRPQSMQSMNQNKVISILHNTLIPMFNPLIYSMKNKDVKTALGKRFPLKTMSDFQKSLTGQQMHLPG</sequence>
<evidence type="ECO:0000256" key="3">
    <source>
        <dbReference type="ARBA" id="ARBA00022606"/>
    </source>
</evidence>